<sequence>MKYSSTRRDCTALPRSGVRGSCTAVFCVWCDCCKLTKTTSSSTLRPLPPLKGSKRSGAHKVFGGHQLKKRLHLQEVRIVEHGVAPLLHNLGGGKLLKGQPRDGLAAPALHRSDKVLYKVLFHVAVCNAVGGPEQRVEHDGVLILPAQGCLGDVVGAVIAVDLPVLSVAVLQRQSAQTLEKLGGSQRVHGDHSEKMQSTGSTED</sequence>
<dbReference type="EMBL" id="JAFBMS010001328">
    <property type="protein sequence ID" value="KAG9329267.1"/>
    <property type="molecule type" value="Genomic_DNA"/>
</dbReference>
<accession>A0A8T2MXZ2</accession>
<comment type="caution">
    <text evidence="2">The sequence shown here is derived from an EMBL/GenBank/DDBJ whole genome shotgun (WGS) entry which is preliminary data.</text>
</comment>
<evidence type="ECO:0000256" key="1">
    <source>
        <dbReference type="SAM" id="MobiDB-lite"/>
    </source>
</evidence>
<feature type="region of interest" description="Disordered" evidence="1">
    <location>
        <begin position="180"/>
        <end position="203"/>
    </location>
</feature>
<name>A0A8T2MXZ2_9TELE</name>
<dbReference type="Proteomes" id="UP000824540">
    <property type="component" value="Unassembled WGS sequence"/>
</dbReference>
<evidence type="ECO:0000313" key="2">
    <source>
        <dbReference type="EMBL" id="KAG9329267.1"/>
    </source>
</evidence>
<organism evidence="2 3">
    <name type="scientific">Albula glossodonta</name>
    <name type="common">roundjaw bonefish</name>
    <dbReference type="NCBI Taxonomy" id="121402"/>
    <lineage>
        <taxon>Eukaryota</taxon>
        <taxon>Metazoa</taxon>
        <taxon>Chordata</taxon>
        <taxon>Craniata</taxon>
        <taxon>Vertebrata</taxon>
        <taxon>Euteleostomi</taxon>
        <taxon>Actinopterygii</taxon>
        <taxon>Neopterygii</taxon>
        <taxon>Teleostei</taxon>
        <taxon>Albuliformes</taxon>
        <taxon>Albulidae</taxon>
        <taxon>Albula</taxon>
    </lineage>
</organism>
<dbReference type="AlphaFoldDB" id="A0A8T2MXZ2"/>
<keyword evidence="3" id="KW-1185">Reference proteome</keyword>
<evidence type="ECO:0000313" key="3">
    <source>
        <dbReference type="Proteomes" id="UP000824540"/>
    </source>
</evidence>
<gene>
    <name evidence="2" type="ORF">JZ751_006295</name>
</gene>
<protein>
    <submittedName>
        <fullName evidence="2">Uncharacterized protein</fullName>
    </submittedName>
</protein>
<reference evidence="2" key="1">
    <citation type="thesis" date="2021" institute="BYU ScholarsArchive" country="Provo, UT, USA">
        <title>Applications of and Algorithms for Genome Assembly and Genomic Analyses with an Emphasis on Marine Teleosts.</title>
        <authorList>
            <person name="Pickett B.D."/>
        </authorList>
    </citation>
    <scope>NUCLEOTIDE SEQUENCE</scope>
    <source>
        <strain evidence="2">HI-2016</strain>
    </source>
</reference>
<proteinExistence type="predicted"/>